<evidence type="ECO:0000313" key="3">
    <source>
        <dbReference type="Proteomes" id="UP001212160"/>
    </source>
</evidence>
<dbReference type="RefSeq" id="WP_272108066.1">
    <property type="nucleotide sequence ID" value="NZ_JAQMLA010000054.1"/>
</dbReference>
<name>A0AAW6DIV8_MEDGN</name>
<reference evidence="2" key="1">
    <citation type="submission" date="2023-01" db="EMBL/GenBank/DDBJ databases">
        <title>Human gut microbiome strain richness.</title>
        <authorList>
            <person name="Chen-Liaw A."/>
        </authorList>
    </citation>
    <scope>NUCLEOTIDE SEQUENCE</scope>
    <source>
        <strain evidence="2">RTP21484st1_H11_RTP21484_190118</strain>
    </source>
</reference>
<feature type="coiled-coil region" evidence="1">
    <location>
        <begin position="17"/>
        <end position="56"/>
    </location>
</feature>
<accession>A0AAW6DIV8</accession>
<sequence length="80" mass="9418">MPRGRKRQESLSLEEKLDDVVAQIDTTEETLKNLKNQKKEIEKQIKEQKKEQLYQTVMNSGKTIEEILEVLKAKDDEKTE</sequence>
<comment type="caution">
    <text evidence="2">The sequence shown here is derived from an EMBL/GenBank/DDBJ whole genome shotgun (WGS) entry which is preliminary data.</text>
</comment>
<gene>
    <name evidence="2" type="ORF">PNW85_14735</name>
</gene>
<proteinExistence type="predicted"/>
<organism evidence="2 3">
    <name type="scientific">Mediterraneibacter gnavus</name>
    <name type="common">Ruminococcus gnavus</name>
    <dbReference type="NCBI Taxonomy" id="33038"/>
    <lineage>
        <taxon>Bacteria</taxon>
        <taxon>Bacillati</taxon>
        <taxon>Bacillota</taxon>
        <taxon>Clostridia</taxon>
        <taxon>Lachnospirales</taxon>
        <taxon>Lachnospiraceae</taxon>
        <taxon>Mediterraneibacter</taxon>
    </lineage>
</organism>
<keyword evidence="1" id="KW-0175">Coiled coil</keyword>
<dbReference type="AlphaFoldDB" id="A0AAW6DIV8"/>
<evidence type="ECO:0000256" key="1">
    <source>
        <dbReference type="SAM" id="Coils"/>
    </source>
</evidence>
<dbReference type="Proteomes" id="UP001212160">
    <property type="component" value="Unassembled WGS sequence"/>
</dbReference>
<protein>
    <recommendedName>
        <fullName evidence="4">Flagellar export protein FliJ</fullName>
    </recommendedName>
</protein>
<evidence type="ECO:0000313" key="2">
    <source>
        <dbReference type="EMBL" id="MDB8687903.1"/>
    </source>
</evidence>
<dbReference type="EMBL" id="JAQMLA010000054">
    <property type="protein sequence ID" value="MDB8687903.1"/>
    <property type="molecule type" value="Genomic_DNA"/>
</dbReference>
<evidence type="ECO:0008006" key="4">
    <source>
        <dbReference type="Google" id="ProtNLM"/>
    </source>
</evidence>